<gene>
    <name evidence="8" type="ORF">ABFW12_17490</name>
    <name evidence="7" type="ORF">H5P34_25555</name>
</gene>
<evidence type="ECO:0000313" key="7">
    <source>
        <dbReference type="EMBL" id="MCV7391432.1"/>
    </source>
</evidence>
<dbReference type="RefSeq" id="WP_051577206.1">
    <property type="nucleotide sequence ID" value="NZ_JACKVC010000021.1"/>
</dbReference>
<evidence type="ECO:0000256" key="2">
    <source>
        <dbReference type="ARBA" id="ARBA00008974"/>
    </source>
</evidence>
<dbReference type="Pfam" id="PF02133">
    <property type="entry name" value="Transp_cyt_pur"/>
    <property type="match status" value="1"/>
</dbReference>
<feature type="transmembrane region" description="Helical" evidence="6">
    <location>
        <begin position="315"/>
        <end position="340"/>
    </location>
</feature>
<comment type="caution">
    <text evidence="7">The sequence shown here is derived from an EMBL/GenBank/DDBJ whole genome shotgun (WGS) entry which is preliminary data.</text>
</comment>
<evidence type="ECO:0000256" key="6">
    <source>
        <dbReference type="SAM" id="Phobius"/>
    </source>
</evidence>
<dbReference type="Proteomes" id="UP001558474">
    <property type="component" value="Unassembled WGS sequence"/>
</dbReference>
<evidence type="ECO:0000256" key="4">
    <source>
        <dbReference type="ARBA" id="ARBA00022989"/>
    </source>
</evidence>
<dbReference type="CDD" id="cd11555">
    <property type="entry name" value="SLC-NCS1sbd_u1"/>
    <property type="match status" value="1"/>
</dbReference>
<keyword evidence="3 6" id="KW-0812">Transmembrane</keyword>
<protein>
    <submittedName>
        <fullName evidence="7">NCS1 family nucleobase:cation symporter-1</fullName>
    </submittedName>
</protein>
<dbReference type="PANTHER" id="PTHR30618:SF6">
    <property type="entry name" value="NCS1 FAMILY NUCLEOBASE:CATION SYMPORTER-1"/>
    <property type="match status" value="1"/>
</dbReference>
<reference evidence="7" key="2">
    <citation type="journal article" date="2022" name="BMC Genomics">
        <title>Comparative genome analysis of mycobacteria focusing on tRNA and non-coding RNA.</title>
        <authorList>
            <person name="Behra P.R.K."/>
            <person name="Pettersson B.M.F."/>
            <person name="Ramesh M."/>
            <person name="Das S."/>
            <person name="Dasgupta S."/>
            <person name="Kirsebom L.A."/>
        </authorList>
    </citation>
    <scope>NUCLEOTIDE SEQUENCE</scope>
    <source>
        <strain evidence="7">DSM 44242</strain>
    </source>
</reference>
<feature type="transmembrane region" description="Helical" evidence="6">
    <location>
        <begin position="191"/>
        <end position="210"/>
    </location>
</feature>
<feature type="transmembrane region" description="Helical" evidence="6">
    <location>
        <begin position="123"/>
        <end position="145"/>
    </location>
</feature>
<reference evidence="8 10" key="3">
    <citation type="submission" date="2024-04" db="EMBL/GenBank/DDBJ databases">
        <title>Genomic Markers of Mycobacteria.</title>
        <authorList>
            <person name="Soliman M.S."/>
            <person name="Elkholy A."/>
            <person name="Soliman N.S."/>
            <person name="Abbas A."/>
            <person name="Khayrat S."/>
            <person name="Shawky S."/>
        </authorList>
    </citation>
    <scope>NUCLEOTIDE SEQUENCE [LARGE SCALE GENOMIC DNA]</scope>
    <source>
        <strain evidence="8 10">Egy-CU-AM5</strain>
    </source>
</reference>
<dbReference type="EMBL" id="JACKVC010000021">
    <property type="protein sequence ID" value="MCV7391432.1"/>
    <property type="molecule type" value="Genomic_DNA"/>
</dbReference>
<dbReference type="Gene3D" id="1.10.4160.10">
    <property type="entry name" value="Hydantoin permease"/>
    <property type="match status" value="1"/>
</dbReference>
<feature type="transmembrane region" description="Helical" evidence="6">
    <location>
        <begin position="378"/>
        <end position="397"/>
    </location>
</feature>
<comment type="subcellular location">
    <subcellularLocation>
        <location evidence="1">Membrane</location>
        <topology evidence="1">Multi-pass membrane protein</topology>
    </subcellularLocation>
</comment>
<keyword evidence="10" id="KW-1185">Reference proteome</keyword>
<name>A0AAW5TAI4_9MYCO</name>
<organism evidence="7 9">
    <name type="scientific">Mycolicibacterium porcinum</name>
    <dbReference type="NCBI Taxonomy" id="39693"/>
    <lineage>
        <taxon>Bacteria</taxon>
        <taxon>Bacillati</taxon>
        <taxon>Actinomycetota</taxon>
        <taxon>Actinomycetes</taxon>
        <taxon>Mycobacteriales</taxon>
        <taxon>Mycobacteriaceae</taxon>
        <taxon>Mycolicibacterium</taxon>
    </lineage>
</organism>
<evidence type="ECO:0000256" key="1">
    <source>
        <dbReference type="ARBA" id="ARBA00004141"/>
    </source>
</evidence>
<feature type="transmembrane region" description="Helical" evidence="6">
    <location>
        <begin position="273"/>
        <end position="295"/>
    </location>
</feature>
<feature type="transmembrane region" description="Helical" evidence="6">
    <location>
        <begin position="50"/>
        <end position="83"/>
    </location>
</feature>
<feature type="transmembrane region" description="Helical" evidence="6">
    <location>
        <begin position="432"/>
        <end position="452"/>
    </location>
</feature>
<dbReference type="EMBL" id="JBDLOU010000036">
    <property type="protein sequence ID" value="MEX3740020.1"/>
    <property type="molecule type" value="Genomic_DNA"/>
</dbReference>
<dbReference type="Proteomes" id="UP001141659">
    <property type="component" value="Unassembled WGS sequence"/>
</dbReference>
<comment type="similarity">
    <text evidence="2">Belongs to the purine-cytosine permease (2.A.39) family.</text>
</comment>
<reference evidence="7" key="1">
    <citation type="submission" date="2020-07" db="EMBL/GenBank/DDBJ databases">
        <authorList>
            <person name="Pettersson B.M.F."/>
            <person name="Behra P.R.K."/>
            <person name="Ramesh M."/>
            <person name="Das S."/>
            <person name="Dasgupta S."/>
            <person name="Kirsebom L.A."/>
        </authorList>
    </citation>
    <scope>NUCLEOTIDE SEQUENCE</scope>
    <source>
        <strain evidence="7">DSM 44242</strain>
    </source>
</reference>
<dbReference type="PANTHER" id="PTHR30618">
    <property type="entry name" value="NCS1 FAMILY PURINE/PYRIMIDINE TRANSPORTER"/>
    <property type="match status" value="1"/>
</dbReference>
<evidence type="ECO:0000256" key="5">
    <source>
        <dbReference type="ARBA" id="ARBA00023136"/>
    </source>
</evidence>
<dbReference type="GO" id="GO:0015205">
    <property type="term" value="F:nucleobase transmembrane transporter activity"/>
    <property type="evidence" value="ECO:0007669"/>
    <property type="project" value="TreeGrafter"/>
</dbReference>
<evidence type="ECO:0000313" key="9">
    <source>
        <dbReference type="Proteomes" id="UP001141659"/>
    </source>
</evidence>
<dbReference type="AlphaFoldDB" id="A0AAW5TAI4"/>
<sequence length="495" mass="54069">MAVLPDEQVSVPPANSPSPRLYNEDLAPVRHRNWGVYNIFAMWMQDIHSITVYTFAASLFFMGLNGIQVFIALAVSVVIIWGLMNLSGLAGQRTGVPFPVLARSSFGVWGANIPAMIRAGIAVIYYGILTYLGSTGLQIAALRMARPFTEPLTHHSFLGLHTLGWICFGAMWLIQLLVVRHGMDAIRRFQDWAGPAVWLVMFTLAIWMIVKSSGDVSFDLSPDQAHGWNLGYELIAAIALNVSFFATFLVNFADFGRLAPNARTVVRGNFFGLPVNFILFAMVAVTVTSASIVVFGEAITDPVKLIELTDSTPVILFGALVFTVATIGINIVADFISCAYDFSNLFPQRINFFRGGVIAAVLSVLPLPWHLYNNPESIAYFVGGLGAFLGPLFGVLMSDFWIIRRGHVDIDELFRSDPAGRYYFHRGFNPRALGAVGVATLVAAVLALVPAFAVWAPFSWAIGALLAAVVYLPLSWSSRADHDSEKTASTPRQGL</sequence>
<evidence type="ECO:0000313" key="10">
    <source>
        <dbReference type="Proteomes" id="UP001558474"/>
    </source>
</evidence>
<feature type="transmembrane region" description="Helical" evidence="6">
    <location>
        <begin position="157"/>
        <end position="179"/>
    </location>
</feature>
<dbReference type="InterPro" id="IPR001248">
    <property type="entry name" value="Pur-cyt_permease"/>
</dbReference>
<dbReference type="GO" id="GO:0005886">
    <property type="term" value="C:plasma membrane"/>
    <property type="evidence" value="ECO:0007669"/>
    <property type="project" value="TreeGrafter"/>
</dbReference>
<accession>A0AAW5TAI4</accession>
<feature type="transmembrane region" description="Helical" evidence="6">
    <location>
        <begin position="230"/>
        <end position="252"/>
    </location>
</feature>
<evidence type="ECO:0000313" key="8">
    <source>
        <dbReference type="EMBL" id="MEX3740020.1"/>
    </source>
</evidence>
<feature type="transmembrane region" description="Helical" evidence="6">
    <location>
        <begin position="352"/>
        <end position="372"/>
    </location>
</feature>
<proteinExistence type="inferred from homology"/>
<keyword evidence="4 6" id="KW-1133">Transmembrane helix</keyword>
<evidence type="ECO:0000256" key="3">
    <source>
        <dbReference type="ARBA" id="ARBA00022692"/>
    </source>
</evidence>
<feature type="transmembrane region" description="Helical" evidence="6">
    <location>
        <begin position="458"/>
        <end position="476"/>
    </location>
</feature>
<dbReference type="InterPro" id="IPR045225">
    <property type="entry name" value="Uracil/uridine/allantoin_perm"/>
</dbReference>
<keyword evidence="5 6" id="KW-0472">Membrane</keyword>